<dbReference type="PANTHER" id="PTHR42791:SF1">
    <property type="entry name" value="N-ACETYLTRANSFERASE DOMAIN-CONTAINING PROTEIN"/>
    <property type="match status" value="1"/>
</dbReference>
<gene>
    <name evidence="2" type="ORF">EXIGLDRAFT_844188</name>
</gene>
<dbReference type="SUPFAM" id="SSF55729">
    <property type="entry name" value="Acyl-CoA N-acyltransferases (Nat)"/>
    <property type="match status" value="1"/>
</dbReference>
<evidence type="ECO:0000313" key="3">
    <source>
        <dbReference type="Proteomes" id="UP000077266"/>
    </source>
</evidence>
<dbReference type="EMBL" id="KV426357">
    <property type="protein sequence ID" value="KZV81917.1"/>
    <property type="molecule type" value="Genomic_DNA"/>
</dbReference>
<dbReference type="PANTHER" id="PTHR42791">
    <property type="entry name" value="GNAT FAMILY ACETYLTRANSFERASE"/>
    <property type="match status" value="1"/>
</dbReference>
<dbReference type="Proteomes" id="UP000077266">
    <property type="component" value="Unassembled WGS sequence"/>
</dbReference>
<evidence type="ECO:0000259" key="1">
    <source>
        <dbReference type="PROSITE" id="PS51186"/>
    </source>
</evidence>
<sequence>MTMTPTVRVVKTLSDSARKRVVDVLAAAYDNEIVLVNAFAGDRTKIRPFVAACAMLSEAAGGLHVLGLTDDRIDAVALWFPPGHELEPTAESGWFDVLDKLARDDPDVHEWWGPLLKSQNDIVEALYGSQADRDSWFLWCIAVDPSLQRQSLGSQLMQHVIAEANKSQTMILVEGAKAGAGFYEKNGLVQVGQVTAESPRGPSWEQVVMAYVPEHA</sequence>
<dbReference type="InParanoid" id="A0A165C6M2"/>
<dbReference type="PROSITE" id="PS51186">
    <property type="entry name" value="GNAT"/>
    <property type="match status" value="1"/>
</dbReference>
<organism evidence="2 3">
    <name type="scientific">Exidia glandulosa HHB12029</name>
    <dbReference type="NCBI Taxonomy" id="1314781"/>
    <lineage>
        <taxon>Eukaryota</taxon>
        <taxon>Fungi</taxon>
        <taxon>Dikarya</taxon>
        <taxon>Basidiomycota</taxon>
        <taxon>Agaricomycotina</taxon>
        <taxon>Agaricomycetes</taxon>
        <taxon>Auriculariales</taxon>
        <taxon>Exidiaceae</taxon>
        <taxon>Exidia</taxon>
    </lineage>
</organism>
<dbReference type="AlphaFoldDB" id="A0A165C6M2"/>
<name>A0A165C6M2_EXIGL</name>
<dbReference type="GO" id="GO:0016747">
    <property type="term" value="F:acyltransferase activity, transferring groups other than amino-acyl groups"/>
    <property type="evidence" value="ECO:0007669"/>
    <property type="project" value="InterPro"/>
</dbReference>
<evidence type="ECO:0000313" key="2">
    <source>
        <dbReference type="EMBL" id="KZV81917.1"/>
    </source>
</evidence>
<protein>
    <recommendedName>
        <fullName evidence="1">N-acetyltransferase domain-containing protein</fullName>
    </recommendedName>
</protein>
<dbReference type="InterPro" id="IPR052523">
    <property type="entry name" value="Trichothecene_AcTrans"/>
</dbReference>
<dbReference type="InterPro" id="IPR000182">
    <property type="entry name" value="GNAT_dom"/>
</dbReference>
<proteinExistence type="predicted"/>
<reference evidence="2 3" key="1">
    <citation type="journal article" date="2016" name="Mol. Biol. Evol.">
        <title>Comparative Genomics of Early-Diverging Mushroom-Forming Fungi Provides Insights into the Origins of Lignocellulose Decay Capabilities.</title>
        <authorList>
            <person name="Nagy L.G."/>
            <person name="Riley R."/>
            <person name="Tritt A."/>
            <person name="Adam C."/>
            <person name="Daum C."/>
            <person name="Floudas D."/>
            <person name="Sun H."/>
            <person name="Yadav J.S."/>
            <person name="Pangilinan J."/>
            <person name="Larsson K.H."/>
            <person name="Matsuura K."/>
            <person name="Barry K."/>
            <person name="Labutti K."/>
            <person name="Kuo R."/>
            <person name="Ohm R.A."/>
            <person name="Bhattacharya S.S."/>
            <person name="Shirouzu T."/>
            <person name="Yoshinaga Y."/>
            <person name="Martin F.M."/>
            <person name="Grigoriev I.V."/>
            <person name="Hibbett D.S."/>
        </authorList>
    </citation>
    <scope>NUCLEOTIDE SEQUENCE [LARGE SCALE GENOMIC DNA]</scope>
    <source>
        <strain evidence="2 3">HHB12029</strain>
    </source>
</reference>
<dbReference type="STRING" id="1314781.A0A165C6M2"/>
<keyword evidence="3" id="KW-1185">Reference proteome</keyword>
<dbReference type="InterPro" id="IPR016181">
    <property type="entry name" value="Acyl_CoA_acyltransferase"/>
</dbReference>
<dbReference type="CDD" id="cd04301">
    <property type="entry name" value="NAT_SF"/>
    <property type="match status" value="1"/>
</dbReference>
<accession>A0A165C6M2</accession>
<feature type="domain" description="N-acetyltransferase" evidence="1">
    <location>
        <begin position="63"/>
        <end position="214"/>
    </location>
</feature>
<dbReference type="OrthoDB" id="2896281at2759"/>
<dbReference type="Gene3D" id="3.40.630.30">
    <property type="match status" value="1"/>
</dbReference>
<dbReference type="Pfam" id="PF00583">
    <property type="entry name" value="Acetyltransf_1"/>
    <property type="match status" value="1"/>
</dbReference>